<dbReference type="EMBL" id="JAIUJR010000003">
    <property type="protein sequence ID" value="MCA0132252.1"/>
    <property type="molecule type" value="Genomic_DNA"/>
</dbReference>
<evidence type="ECO:0000256" key="4">
    <source>
        <dbReference type="ARBA" id="ARBA00022619"/>
    </source>
</evidence>
<feature type="binding site" evidence="7">
    <location>
        <begin position="65"/>
        <end position="67"/>
    </location>
    <ligand>
        <name>5-amino-6-(D-ribitylamino)uracil</name>
        <dbReference type="ChEBI" id="CHEBI:15934"/>
    </ligand>
</feature>
<dbReference type="RefSeq" id="WP_224527524.1">
    <property type="nucleotide sequence ID" value="NZ_JAIUJR010000003.1"/>
</dbReference>
<feature type="binding site" evidence="7">
    <location>
        <position position="127"/>
    </location>
    <ligand>
        <name>5-amino-6-(D-ribitylamino)uracil</name>
        <dbReference type="ChEBI" id="CHEBI:15934"/>
    </ligand>
</feature>
<dbReference type="HAMAP" id="MF_00178">
    <property type="entry name" value="Lumazine_synth"/>
    <property type="match status" value="1"/>
</dbReference>
<organism evidence="8 9">
    <name type="scientific">Winogradskyella alexanderae</name>
    <dbReference type="NCBI Taxonomy" id="2877123"/>
    <lineage>
        <taxon>Bacteria</taxon>
        <taxon>Pseudomonadati</taxon>
        <taxon>Bacteroidota</taxon>
        <taxon>Flavobacteriia</taxon>
        <taxon>Flavobacteriales</taxon>
        <taxon>Flavobacteriaceae</taxon>
        <taxon>Winogradskyella</taxon>
    </lineage>
</organism>
<proteinExistence type="inferred from homology"/>
<name>A0ABS7XQH7_9FLAO</name>
<keyword evidence="5 7" id="KW-0808">Transferase</keyword>
<dbReference type="InterPro" id="IPR002180">
    <property type="entry name" value="LS/RS"/>
</dbReference>
<keyword evidence="9" id="KW-1185">Reference proteome</keyword>
<reference evidence="9" key="1">
    <citation type="submission" date="2023-07" db="EMBL/GenBank/DDBJ databases">
        <authorList>
            <person name="Yue Y."/>
        </authorList>
    </citation>
    <scope>NUCLEOTIDE SEQUENCE [LARGE SCALE GENOMIC DNA]</scope>
    <source>
        <strain evidence="9">D23</strain>
    </source>
</reference>
<dbReference type="EC" id="2.5.1.78" evidence="3 7"/>
<dbReference type="Gene3D" id="3.40.50.960">
    <property type="entry name" value="Lumazine/riboflavin synthase"/>
    <property type="match status" value="1"/>
</dbReference>
<comment type="pathway">
    <text evidence="1 7">Cofactor biosynthesis; riboflavin biosynthesis; riboflavin from 2-hydroxy-3-oxobutyl phosphate and 5-amino-6-(D-ribitylamino)uracil: step 1/2.</text>
</comment>
<evidence type="ECO:0000256" key="5">
    <source>
        <dbReference type="ARBA" id="ARBA00022679"/>
    </source>
</evidence>
<keyword evidence="4 7" id="KW-0686">Riboflavin biosynthesis</keyword>
<comment type="similarity">
    <text evidence="2 7">Belongs to the DMRL synthase family.</text>
</comment>
<feature type="binding site" evidence="7">
    <location>
        <begin position="99"/>
        <end position="100"/>
    </location>
    <ligand>
        <name>(2S)-2-hydroxy-3-oxobutyl phosphate</name>
        <dbReference type="ChEBI" id="CHEBI:58830"/>
    </ligand>
</feature>
<dbReference type="InterPro" id="IPR036467">
    <property type="entry name" value="LS/RS_sf"/>
</dbReference>
<dbReference type="PANTHER" id="PTHR21058">
    <property type="entry name" value="6,7-DIMETHYL-8-RIBITYLLUMAZINE SYNTHASE DMRL SYNTHASE LUMAZINE SYNTHASE"/>
    <property type="match status" value="1"/>
</dbReference>
<comment type="caution">
    <text evidence="8">The sequence shown here is derived from an EMBL/GenBank/DDBJ whole genome shotgun (WGS) entry which is preliminary data.</text>
</comment>
<evidence type="ECO:0000256" key="7">
    <source>
        <dbReference type="HAMAP-Rule" id="MF_00178"/>
    </source>
</evidence>
<dbReference type="InterPro" id="IPR034964">
    <property type="entry name" value="LS"/>
</dbReference>
<dbReference type="CDD" id="cd09209">
    <property type="entry name" value="Lumazine_synthase-I"/>
    <property type="match status" value="1"/>
</dbReference>
<evidence type="ECO:0000256" key="2">
    <source>
        <dbReference type="ARBA" id="ARBA00007424"/>
    </source>
</evidence>
<comment type="function">
    <text evidence="7">Catalyzes the formation of 6,7-dimethyl-8-ribityllumazine by condensation of 5-amino-6-(D-ribitylamino)uracil with 3,4-dihydroxy-2-butanone 4-phosphate. This is the penultimate step in the biosynthesis of riboflavin.</text>
</comment>
<evidence type="ECO:0000256" key="6">
    <source>
        <dbReference type="ARBA" id="ARBA00048785"/>
    </source>
</evidence>
<evidence type="ECO:0000256" key="1">
    <source>
        <dbReference type="ARBA" id="ARBA00004917"/>
    </source>
</evidence>
<dbReference type="GO" id="GO:0000906">
    <property type="term" value="F:6,7-dimethyl-8-ribityllumazine synthase activity"/>
    <property type="evidence" value="ECO:0007669"/>
    <property type="project" value="UniProtKB-EC"/>
</dbReference>
<feature type="binding site" evidence="7">
    <location>
        <position position="31"/>
    </location>
    <ligand>
        <name>5-amino-6-(D-ribitylamino)uracil</name>
        <dbReference type="ChEBI" id="CHEBI:15934"/>
    </ligand>
</feature>
<feature type="binding site" evidence="7">
    <location>
        <begin position="94"/>
        <end position="96"/>
    </location>
    <ligand>
        <name>5-amino-6-(D-ribitylamino)uracil</name>
        <dbReference type="ChEBI" id="CHEBI:15934"/>
    </ligand>
</feature>
<gene>
    <name evidence="7 8" type="primary">ribH</name>
    <name evidence="8" type="ORF">LBU54_06615</name>
</gene>
<dbReference type="Proteomes" id="UP001198901">
    <property type="component" value="Unassembled WGS sequence"/>
</dbReference>
<dbReference type="Pfam" id="PF00885">
    <property type="entry name" value="DMRL_synthase"/>
    <property type="match status" value="1"/>
</dbReference>
<feature type="active site" description="Proton donor" evidence="7">
    <location>
        <position position="102"/>
    </location>
</feature>
<evidence type="ECO:0000256" key="3">
    <source>
        <dbReference type="ARBA" id="ARBA00012664"/>
    </source>
</evidence>
<evidence type="ECO:0000313" key="8">
    <source>
        <dbReference type="EMBL" id="MCA0132252.1"/>
    </source>
</evidence>
<sequence length="168" mass="18360">MATANQNLSNYDKSTVPNAKEFRFGIVVSEWNAKITEGLWKGAFDALVDCGAQKENIVRWNVPGTFELTYGASRMSKSIYATSSMLDAIIVIGCVIQGETKHFDFVCEGVTHGIKDLNLKGDIPVIFCVLTDNNLQQSIERSGGKHGNKGTEAAITAIKMAQLRKDTN</sequence>
<dbReference type="PANTHER" id="PTHR21058:SF0">
    <property type="entry name" value="6,7-DIMETHYL-8-RIBITYLLUMAZINE SYNTHASE"/>
    <property type="match status" value="1"/>
</dbReference>
<protein>
    <recommendedName>
        <fullName evidence="3 7">6,7-dimethyl-8-ribityllumazine synthase</fullName>
        <shortName evidence="7">DMRL synthase</shortName>
        <shortName evidence="7">LS</shortName>
        <shortName evidence="7">Lumazine synthase</shortName>
        <ecNumber evidence="3 7">2.5.1.78</ecNumber>
    </recommendedName>
</protein>
<evidence type="ECO:0000313" key="9">
    <source>
        <dbReference type="Proteomes" id="UP001198901"/>
    </source>
</evidence>
<comment type="catalytic activity">
    <reaction evidence="6 7">
        <text>(2S)-2-hydroxy-3-oxobutyl phosphate + 5-amino-6-(D-ribitylamino)uracil = 6,7-dimethyl-8-(1-D-ribityl)lumazine + phosphate + 2 H2O + H(+)</text>
        <dbReference type="Rhea" id="RHEA:26152"/>
        <dbReference type="ChEBI" id="CHEBI:15377"/>
        <dbReference type="ChEBI" id="CHEBI:15378"/>
        <dbReference type="ChEBI" id="CHEBI:15934"/>
        <dbReference type="ChEBI" id="CHEBI:43474"/>
        <dbReference type="ChEBI" id="CHEBI:58201"/>
        <dbReference type="ChEBI" id="CHEBI:58830"/>
        <dbReference type="EC" id="2.5.1.78"/>
    </reaction>
</comment>
<accession>A0ABS7XQH7</accession>
<dbReference type="NCBIfam" id="TIGR00114">
    <property type="entry name" value="lumazine-synth"/>
    <property type="match status" value="1"/>
</dbReference>
<dbReference type="SUPFAM" id="SSF52121">
    <property type="entry name" value="Lumazine synthase"/>
    <property type="match status" value="1"/>
</dbReference>
<feature type="binding site" evidence="7">
    <location>
        <position position="141"/>
    </location>
    <ligand>
        <name>(2S)-2-hydroxy-3-oxobutyl phosphate</name>
        <dbReference type="ChEBI" id="CHEBI:58830"/>
    </ligand>
</feature>